<evidence type="ECO:0000313" key="2">
    <source>
        <dbReference type="Proteomes" id="UP001202402"/>
    </source>
</evidence>
<dbReference type="SUPFAM" id="SSF51445">
    <property type="entry name" value="(Trans)glycosidases"/>
    <property type="match status" value="1"/>
</dbReference>
<name>A0ABS9R8M1_9FIRM</name>
<dbReference type="InterPro" id="IPR017853">
    <property type="entry name" value="GH"/>
</dbReference>
<reference evidence="1 2" key="1">
    <citation type="submission" date="2022-02" db="EMBL/GenBank/DDBJ databases">
        <title>Genome of Erysipelotrichaceae sp. nov. NSJ-176 isolated from human feces.</title>
        <authorList>
            <person name="Abdugheni R."/>
        </authorList>
    </citation>
    <scope>NUCLEOTIDE SEQUENCE [LARGE SCALE GENOMIC DNA]</scope>
    <source>
        <strain evidence="1 2">NSJ-176</strain>
    </source>
</reference>
<dbReference type="RefSeq" id="WP_117453541.1">
    <property type="nucleotide sequence ID" value="NZ_JAKVPQ010000010.1"/>
</dbReference>
<protein>
    <submittedName>
        <fullName evidence="1">Uncharacterized protein</fullName>
    </submittedName>
</protein>
<organism evidence="1 2">
    <name type="scientific">Amedibacillus hominis</name>
    <dbReference type="NCBI Taxonomy" id="2897776"/>
    <lineage>
        <taxon>Bacteria</taxon>
        <taxon>Bacillati</taxon>
        <taxon>Bacillota</taxon>
        <taxon>Erysipelotrichia</taxon>
        <taxon>Erysipelotrichales</taxon>
        <taxon>Erysipelotrichaceae</taxon>
        <taxon>Amedibacillus</taxon>
    </lineage>
</organism>
<dbReference type="Proteomes" id="UP001202402">
    <property type="component" value="Unassembled WGS sequence"/>
</dbReference>
<comment type="caution">
    <text evidence="1">The sequence shown here is derived from an EMBL/GenBank/DDBJ whole genome shotgun (WGS) entry which is preliminary data.</text>
</comment>
<evidence type="ECO:0000313" key="1">
    <source>
        <dbReference type="EMBL" id="MCH4285980.1"/>
    </source>
</evidence>
<keyword evidence="2" id="KW-1185">Reference proteome</keyword>
<dbReference type="Gene3D" id="3.20.20.80">
    <property type="entry name" value="Glycosidases"/>
    <property type="match status" value="2"/>
</dbReference>
<dbReference type="EMBL" id="JAKVPQ010000010">
    <property type="protein sequence ID" value="MCH4285980.1"/>
    <property type="molecule type" value="Genomic_DNA"/>
</dbReference>
<gene>
    <name evidence="1" type="ORF">LQE99_12700</name>
</gene>
<accession>A0ABS9R8M1</accession>
<sequence length="701" mass="80928">MKKYLWAVFILVAGIVIYQYVQYQSGLIFHVYEIDEINSNVITKDNQIYVNGELFQVKGVQMSASMPNYRFSDYAADQADYMRWMKDIHEMGANTIHVSTLMDDDFYNALYEFNQGHKDQPLYLFQGVRVSDYGNNTPFDAYDSEFYDILKQDLRSAIDIVHGKKNILLNRGRGLGTYRKDISSWVLGYQIGDSWNNNTVAYTNHNHNTTQFSGTYVKTDKDANAFEALLASLMDDGLRYEGEKYGRQSLISFINDPGNDPFAYDGFYAGQLSKTVQIDVSHILPTDALKSGIIASYHMFEVPSDFMTYFSEDTKKTLKNEISQMNPSHYLNGYVDLLNAYYDVPVLISNYGFSSARGSDTKESLDEKAQGKALMETYDDFMESGCAGAIIHHWQDEWGNRTWNTNYAVNVDESIYWDDIQSMNHGYGLLAFDPGKEKRKVYIDGIHEEWEEDDVVYINDGLKLSMKQDEQGIYFFIHGNQDKLSDHLILPIDITSESGSRIWKDHETTFERPADFILELEGIKAQMLVQSRYESLRENFLSMIDGEDPFIYPPKKDDSAFVAINMIQKKMKIRENVTNSKPVYSEVKETGKLIYGNGNPESKDYYSLSDFMIGKDGIEIRIPWQLLNFSNPANLEIHQDYYEHYGVETKTISKLYVGLGTINDKQIPMQDVTLKRWNKAETHERKKQSYDIVKEAWRKQP</sequence>
<proteinExistence type="predicted"/>